<dbReference type="RefSeq" id="WP_283440632.1">
    <property type="nucleotide sequence ID" value="NZ_FXUL01000001.1"/>
</dbReference>
<feature type="repeat" description="TPR" evidence="3">
    <location>
        <begin position="276"/>
        <end position="309"/>
    </location>
</feature>
<sequence length="446" mass="47287">MSPTVEYALRAARVLQQQGAEAEAVDLLKRLLSSSPACVPALQMLGLLCATHGDMRGAVRLLRQGCVVEPENGPLRLHLARVEWEVGMPAQAAASYEQAIACHCASADVRVDYAIALQALKQGAAALAQCDQAIQADPHHARAWNTKAGLLHMQDRFGQALCCHERAIAIAPSATAWTDMAATLSALGRLDESVQCHDKALDCDPADAIAWTSKGATLAKMGQHRRALGCHLRATGLDPALAIAWSNTGVALACMACGDEALAAHDKAVSLQPASPVLWLQRGEALMDLGRAAESLASFNAAIRLEPSSAAAWHCRAVALCNDGRLWEALESLDETICLDATHAPALLLRAEVLQLLSRDAGTPSSPEQASLSTTGRIRLRLKKAAIPLTNGDRADGGCSIQRYRRIGDSAATGCADLCVWTAAESIEAERRKLSLRAVDRCRGAA</sequence>
<evidence type="ECO:0000256" key="3">
    <source>
        <dbReference type="PROSITE-ProRule" id="PRU00339"/>
    </source>
</evidence>
<keyword evidence="2 3" id="KW-0802">TPR repeat</keyword>
<dbReference type="Proteomes" id="UP001158049">
    <property type="component" value="Unassembled WGS sequence"/>
</dbReference>
<name>A0ABY1PSJ1_9BURK</name>
<dbReference type="InterPro" id="IPR019734">
    <property type="entry name" value="TPR_rpt"/>
</dbReference>
<evidence type="ECO:0000256" key="2">
    <source>
        <dbReference type="ARBA" id="ARBA00022803"/>
    </source>
</evidence>
<accession>A0ABY1PSJ1</accession>
<feature type="repeat" description="TPR" evidence="3">
    <location>
        <begin position="174"/>
        <end position="207"/>
    </location>
</feature>
<dbReference type="Pfam" id="PF13432">
    <property type="entry name" value="TPR_16"/>
    <property type="match status" value="2"/>
</dbReference>
<dbReference type="SMART" id="SM00028">
    <property type="entry name" value="TPR"/>
    <property type="match status" value="9"/>
</dbReference>
<evidence type="ECO:0000256" key="1">
    <source>
        <dbReference type="ARBA" id="ARBA00022737"/>
    </source>
</evidence>
<dbReference type="PROSITE" id="PS50005">
    <property type="entry name" value="TPR"/>
    <property type="match status" value="2"/>
</dbReference>
<comment type="caution">
    <text evidence="4">The sequence shown here is derived from an EMBL/GenBank/DDBJ whole genome shotgun (WGS) entry which is preliminary data.</text>
</comment>
<organism evidence="4 5">
    <name type="scientific">Noviherbaspirillum suwonense</name>
    <dbReference type="NCBI Taxonomy" id="1224511"/>
    <lineage>
        <taxon>Bacteria</taxon>
        <taxon>Pseudomonadati</taxon>
        <taxon>Pseudomonadota</taxon>
        <taxon>Betaproteobacteria</taxon>
        <taxon>Burkholderiales</taxon>
        <taxon>Oxalobacteraceae</taxon>
        <taxon>Noviherbaspirillum</taxon>
    </lineage>
</organism>
<dbReference type="EMBL" id="FXUL01000001">
    <property type="protein sequence ID" value="SMP45260.1"/>
    <property type="molecule type" value="Genomic_DNA"/>
</dbReference>
<keyword evidence="1" id="KW-0677">Repeat</keyword>
<keyword evidence="5" id="KW-1185">Reference proteome</keyword>
<dbReference type="Gene3D" id="1.25.40.10">
    <property type="entry name" value="Tetratricopeptide repeat domain"/>
    <property type="match status" value="3"/>
</dbReference>
<proteinExistence type="predicted"/>
<dbReference type="SUPFAM" id="SSF48452">
    <property type="entry name" value="TPR-like"/>
    <property type="match status" value="2"/>
</dbReference>
<dbReference type="PANTHER" id="PTHR44858:SF1">
    <property type="entry name" value="UDP-N-ACETYLGLUCOSAMINE--PEPTIDE N-ACETYLGLUCOSAMINYLTRANSFERASE SPINDLY-RELATED"/>
    <property type="match status" value="1"/>
</dbReference>
<reference evidence="4 5" key="1">
    <citation type="submission" date="2017-05" db="EMBL/GenBank/DDBJ databases">
        <authorList>
            <person name="Varghese N."/>
            <person name="Submissions S."/>
        </authorList>
    </citation>
    <scope>NUCLEOTIDE SEQUENCE [LARGE SCALE GENOMIC DNA]</scope>
    <source>
        <strain evidence="4 5">DSM 26001</strain>
    </source>
</reference>
<evidence type="ECO:0000313" key="4">
    <source>
        <dbReference type="EMBL" id="SMP45260.1"/>
    </source>
</evidence>
<dbReference type="InterPro" id="IPR050498">
    <property type="entry name" value="Ycf3"/>
</dbReference>
<dbReference type="InterPro" id="IPR011990">
    <property type="entry name" value="TPR-like_helical_dom_sf"/>
</dbReference>
<protein>
    <submittedName>
        <fullName evidence="4">Tetratricopeptide repeat-containing protein</fullName>
    </submittedName>
</protein>
<gene>
    <name evidence="4" type="ORF">SAMN06295970_101489</name>
</gene>
<dbReference type="Pfam" id="PF13431">
    <property type="entry name" value="TPR_17"/>
    <property type="match status" value="1"/>
</dbReference>
<evidence type="ECO:0000313" key="5">
    <source>
        <dbReference type="Proteomes" id="UP001158049"/>
    </source>
</evidence>
<dbReference type="PANTHER" id="PTHR44858">
    <property type="entry name" value="TETRATRICOPEPTIDE REPEAT PROTEIN 6"/>
    <property type="match status" value="1"/>
</dbReference>